<evidence type="ECO:0000313" key="1">
    <source>
        <dbReference type="EMBL" id="RMC18592.1"/>
    </source>
</evidence>
<gene>
    <name evidence="1" type="ORF">DUI87_04486</name>
</gene>
<dbReference type="Proteomes" id="UP000269221">
    <property type="component" value="Unassembled WGS sequence"/>
</dbReference>
<reference evidence="1 2" key="1">
    <citation type="submission" date="2018-07" db="EMBL/GenBank/DDBJ databases">
        <title>A high quality draft genome assembly of the barn swallow (H. rustica rustica).</title>
        <authorList>
            <person name="Formenti G."/>
            <person name="Chiara M."/>
            <person name="Poveda L."/>
            <person name="Francoijs K.-J."/>
            <person name="Bonisoli-Alquati A."/>
            <person name="Canova L."/>
            <person name="Gianfranceschi L."/>
            <person name="Horner D.S."/>
            <person name="Saino N."/>
        </authorList>
    </citation>
    <scope>NUCLEOTIDE SEQUENCE [LARGE SCALE GENOMIC DNA]</scope>
    <source>
        <strain evidence="1">Chelidonia</strain>
        <tissue evidence="1">Blood</tissue>
    </source>
</reference>
<keyword evidence="2" id="KW-1185">Reference proteome</keyword>
<accession>A0A3M0KZ67</accession>
<sequence>MVDENHRIIEPFKLEKTTKIVEPNFNMNWQCTLAPQKENHTLGCIQTNVAPRLRQVILHLYTTIERSHPGYCNSSVLEAHAIDVLAKNLNIMIIALP</sequence>
<comment type="caution">
    <text evidence="1">The sequence shown here is derived from an EMBL/GenBank/DDBJ whole genome shotgun (WGS) entry which is preliminary data.</text>
</comment>
<evidence type="ECO:0000313" key="2">
    <source>
        <dbReference type="Proteomes" id="UP000269221"/>
    </source>
</evidence>
<dbReference type="AlphaFoldDB" id="A0A3M0KZ67"/>
<organism evidence="1 2">
    <name type="scientific">Hirundo rustica rustica</name>
    <dbReference type="NCBI Taxonomy" id="333673"/>
    <lineage>
        <taxon>Eukaryota</taxon>
        <taxon>Metazoa</taxon>
        <taxon>Chordata</taxon>
        <taxon>Craniata</taxon>
        <taxon>Vertebrata</taxon>
        <taxon>Euteleostomi</taxon>
        <taxon>Archelosauria</taxon>
        <taxon>Archosauria</taxon>
        <taxon>Dinosauria</taxon>
        <taxon>Saurischia</taxon>
        <taxon>Theropoda</taxon>
        <taxon>Coelurosauria</taxon>
        <taxon>Aves</taxon>
        <taxon>Neognathae</taxon>
        <taxon>Neoaves</taxon>
        <taxon>Telluraves</taxon>
        <taxon>Australaves</taxon>
        <taxon>Passeriformes</taxon>
        <taxon>Sylvioidea</taxon>
        <taxon>Hirundinidae</taxon>
        <taxon>Hirundo</taxon>
    </lineage>
</organism>
<protein>
    <submittedName>
        <fullName evidence="1">Uncharacterized protein</fullName>
    </submittedName>
</protein>
<name>A0A3M0KZ67_HIRRU</name>
<proteinExistence type="predicted"/>
<dbReference type="EMBL" id="QRBI01000096">
    <property type="protein sequence ID" value="RMC18592.1"/>
    <property type="molecule type" value="Genomic_DNA"/>
</dbReference>